<accession>A0A074XM77</accession>
<gene>
    <name evidence="1" type="ORF">M436DRAFT_62054</name>
</gene>
<dbReference type="EMBL" id="KL584705">
    <property type="protein sequence ID" value="KEQ75666.1"/>
    <property type="molecule type" value="Genomic_DNA"/>
</dbReference>
<keyword evidence="2" id="KW-1185">Reference proteome</keyword>
<evidence type="ECO:0000313" key="1">
    <source>
        <dbReference type="EMBL" id="KEQ75666.1"/>
    </source>
</evidence>
<organism evidence="1 2">
    <name type="scientific">Aureobasidium namibiae CBS 147.97</name>
    <dbReference type="NCBI Taxonomy" id="1043004"/>
    <lineage>
        <taxon>Eukaryota</taxon>
        <taxon>Fungi</taxon>
        <taxon>Dikarya</taxon>
        <taxon>Ascomycota</taxon>
        <taxon>Pezizomycotina</taxon>
        <taxon>Dothideomycetes</taxon>
        <taxon>Dothideomycetidae</taxon>
        <taxon>Dothideales</taxon>
        <taxon>Saccotheciaceae</taxon>
        <taxon>Aureobasidium</taxon>
    </lineage>
</organism>
<dbReference type="RefSeq" id="XP_013429714.1">
    <property type="nucleotide sequence ID" value="XM_013574260.1"/>
</dbReference>
<dbReference type="Proteomes" id="UP000027730">
    <property type="component" value="Unassembled WGS sequence"/>
</dbReference>
<evidence type="ECO:0000313" key="2">
    <source>
        <dbReference type="Proteomes" id="UP000027730"/>
    </source>
</evidence>
<name>A0A074XM77_9PEZI</name>
<sequence>MFASLPRSFHPKGAQPVKNIRLFSNGKIASVDMVRYHSDPKYRRDDLDKRAERRRLRKTLDPIYAAKCHAEDAATYQRRRLCQRVYRQQLFNNWLRRGWHAAGLPWKTHRCELALEAVRHRCSSCGFPDHKAKFWWTSIAELESYLCGKCALKLSWEEVCPEGFEGTATTKEFTARARELGIEKPLMHRPWKSVIVSSTRDCVANLVQR</sequence>
<reference evidence="1 2" key="1">
    <citation type="journal article" date="2014" name="BMC Genomics">
        <title>Genome sequencing of four Aureobasidium pullulans varieties: biotechnological potential, stress tolerance, and description of new species.</title>
        <authorList>
            <person name="Gostin Ar C."/>
            <person name="Ohm R.A."/>
            <person name="Kogej T."/>
            <person name="Sonjak S."/>
            <person name="Turk M."/>
            <person name="Zajc J."/>
            <person name="Zalar P."/>
            <person name="Grube M."/>
            <person name="Sun H."/>
            <person name="Han J."/>
            <person name="Sharma A."/>
            <person name="Chiniquy J."/>
            <person name="Ngan C.Y."/>
            <person name="Lipzen A."/>
            <person name="Barry K."/>
            <person name="Grigoriev I.V."/>
            <person name="Gunde-Cimerman N."/>
        </authorList>
    </citation>
    <scope>NUCLEOTIDE SEQUENCE [LARGE SCALE GENOMIC DNA]</scope>
    <source>
        <strain evidence="1 2">CBS 147.97</strain>
    </source>
</reference>
<protein>
    <submittedName>
        <fullName evidence="1">Uncharacterized protein</fullName>
    </submittedName>
</protein>
<dbReference type="GeneID" id="25413301"/>
<proteinExistence type="predicted"/>
<dbReference type="HOGENOM" id="CLU_096851_0_0_1"/>
<dbReference type="AlphaFoldDB" id="A0A074XM77"/>